<dbReference type="HAMAP" id="MF_00074">
    <property type="entry name" value="16SrRNA_methyltr_G"/>
    <property type="match status" value="1"/>
</dbReference>
<feature type="binding site" evidence="3">
    <location>
        <position position="160"/>
    </location>
    <ligand>
        <name>S-adenosyl-L-methionine</name>
        <dbReference type="ChEBI" id="CHEBI:59789"/>
    </ligand>
</feature>
<evidence type="ECO:0000256" key="3">
    <source>
        <dbReference type="HAMAP-Rule" id="MF_00074"/>
    </source>
</evidence>
<dbReference type="EC" id="2.1.1.-" evidence="3"/>
<comment type="similarity">
    <text evidence="3">Belongs to the methyltransferase superfamily. RNA methyltransferase RsmG family.</text>
</comment>
<dbReference type="PANTHER" id="PTHR43191:SF2">
    <property type="entry name" value="RRNA METHYLTRANSFERASE 3, MITOCHONDRIAL"/>
    <property type="match status" value="1"/>
</dbReference>
<dbReference type="GO" id="GO:0003723">
    <property type="term" value="F:RNA binding"/>
    <property type="evidence" value="ECO:0007669"/>
    <property type="project" value="InterPro"/>
</dbReference>
<name>A0A5K7Z541_9BACT</name>
<keyword evidence="2 3" id="KW-0808">Transferase</keyword>
<evidence type="ECO:0000313" key="7">
    <source>
        <dbReference type="Proteomes" id="UP000427769"/>
    </source>
</evidence>
<dbReference type="Gene3D" id="3.40.50.150">
    <property type="entry name" value="Vaccinia Virus protein VP39"/>
    <property type="match status" value="1"/>
</dbReference>
<dbReference type="AlphaFoldDB" id="A0A5K7Z541"/>
<accession>A0A5K7Z541</accession>
<evidence type="ECO:0000259" key="5">
    <source>
        <dbReference type="Pfam" id="PF00588"/>
    </source>
</evidence>
<keyword evidence="1 3" id="KW-0489">Methyltransferase</keyword>
<dbReference type="InterPro" id="IPR003682">
    <property type="entry name" value="rRNA_ssu_MeTfrase_G"/>
</dbReference>
<keyword evidence="3" id="KW-0963">Cytoplasm</keyword>
<protein>
    <recommendedName>
        <fullName evidence="3">Ribosomal RNA small subunit methyltransferase G</fullName>
        <ecNumber evidence="3">2.1.1.-</ecNumber>
    </recommendedName>
    <alternativeName>
        <fullName evidence="3">16S rRNA 7-methylguanosine methyltransferase</fullName>
        <shortName evidence="3">16S rRNA m7G methyltransferase</shortName>
    </alternativeName>
</protein>
<dbReference type="SUPFAM" id="SSF75217">
    <property type="entry name" value="alpha/beta knot"/>
    <property type="match status" value="1"/>
</dbReference>
<dbReference type="InterPro" id="IPR051259">
    <property type="entry name" value="rRNA_Methyltransferase"/>
</dbReference>
<dbReference type="InterPro" id="IPR029064">
    <property type="entry name" value="Ribosomal_eL30-like_sf"/>
</dbReference>
<gene>
    <name evidence="3" type="primary">rsmG</name>
    <name evidence="6" type="ORF">DSCW_43030</name>
</gene>
<dbReference type="Pfam" id="PF02527">
    <property type="entry name" value="GidB"/>
    <property type="match status" value="1"/>
</dbReference>
<dbReference type="InterPro" id="IPR001537">
    <property type="entry name" value="SpoU_MeTrfase"/>
</dbReference>
<keyword evidence="3" id="KW-0949">S-adenosyl-L-methionine</keyword>
<evidence type="ECO:0000256" key="2">
    <source>
        <dbReference type="ARBA" id="ARBA00022679"/>
    </source>
</evidence>
<proteinExistence type="inferred from homology"/>
<organism evidence="6 7">
    <name type="scientific">Desulfosarcina widdelii</name>
    <dbReference type="NCBI Taxonomy" id="947919"/>
    <lineage>
        <taxon>Bacteria</taxon>
        <taxon>Pseudomonadati</taxon>
        <taxon>Thermodesulfobacteriota</taxon>
        <taxon>Desulfobacteria</taxon>
        <taxon>Desulfobacterales</taxon>
        <taxon>Desulfosarcinaceae</taxon>
        <taxon>Desulfosarcina</taxon>
    </lineage>
</organism>
<dbReference type="GO" id="GO:0005737">
    <property type="term" value="C:cytoplasm"/>
    <property type="evidence" value="ECO:0007669"/>
    <property type="project" value="UniProtKB-SubCell"/>
</dbReference>
<dbReference type="Pfam" id="PF00588">
    <property type="entry name" value="SpoU_methylase"/>
    <property type="match status" value="1"/>
</dbReference>
<evidence type="ECO:0000256" key="1">
    <source>
        <dbReference type="ARBA" id="ARBA00022603"/>
    </source>
</evidence>
<feature type="binding site" evidence="3">
    <location>
        <position position="100"/>
    </location>
    <ligand>
        <name>S-adenosyl-L-methionine</name>
        <dbReference type="ChEBI" id="CHEBI:59789"/>
    </ligand>
</feature>
<evidence type="ECO:0000256" key="4">
    <source>
        <dbReference type="SAM" id="MobiDB-lite"/>
    </source>
</evidence>
<dbReference type="PANTHER" id="PTHR43191">
    <property type="entry name" value="RRNA METHYLTRANSFERASE 3"/>
    <property type="match status" value="1"/>
</dbReference>
<dbReference type="RefSeq" id="WP_231715518.1">
    <property type="nucleotide sequence ID" value="NZ_AP021875.1"/>
</dbReference>
<dbReference type="Gene3D" id="3.40.1280.10">
    <property type="match status" value="1"/>
</dbReference>
<sequence>MKLKGTSFEKKRGPAGKTAPSASRMDFLLQRCGIRLSGAQLEPLWRYHQLLRQFDAELNLTRIHNFENMVVKLYADSILPALQYPQLPSPLLDLGTGPGMPGIPLKIFRPDLHILLAESRQQRVHFLKTVVEELNLPGLDVIERGIAPDFDKPVAGVITRAVEPIADTLKRVSGCLKKNGLVIFMKGPRCDEEMAQAARDCCDDYALAEDIAYQIPQTPHRRRLICYRRRVAAFKATQAPDPPSPYRIREIESESNPVFKDLKKLLTGRGVKKGGKTLICGRRLVAEAMRCAPERCRAWIGSGDRHEPPAEAPYEMEWLQLSPQLFGQLDLFGTRTPILLYDLPEIPAWDAGNAAPGCSLLIPFQDPENVGAVIRSAAAFAVERIVLLAESANPFHPKAIRASAGTVLSANLYAGPSLKDLRGNLPVVALAASGRPIANFAFPESFCLLPGMEGPGLDSRWLDNAVSIPMAEDVESLNAATATAITLYEWRRQRKGE</sequence>
<feature type="domain" description="tRNA/rRNA methyltransferase SpoU type" evidence="5">
    <location>
        <begin position="363"/>
        <end position="488"/>
    </location>
</feature>
<comment type="caution">
    <text evidence="3">Lacks conserved residue(s) required for the propagation of feature annotation.</text>
</comment>
<dbReference type="KEGG" id="dwd:DSCW_43030"/>
<comment type="function">
    <text evidence="3">Specifically methylates the N7 position of a guanine in 16S rRNA.</text>
</comment>
<feature type="region of interest" description="Disordered" evidence="4">
    <location>
        <begin position="1"/>
        <end position="20"/>
    </location>
</feature>
<dbReference type="NCBIfam" id="TIGR00138">
    <property type="entry name" value="rsmG_gidB"/>
    <property type="match status" value="1"/>
</dbReference>
<dbReference type="Proteomes" id="UP000427769">
    <property type="component" value="Chromosome"/>
</dbReference>
<dbReference type="EMBL" id="AP021875">
    <property type="protein sequence ID" value="BBO76886.1"/>
    <property type="molecule type" value="Genomic_DNA"/>
</dbReference>
<keyword evidence="7" id="KW-1185">Reference proteome</keyword>
<dbReference type="GO" id="GO:0070043">
    <property type="term" value="F:rRNA (guanine-N7-)-methyltransferase activity"/>
    <property type="evidence" value="ECO:0007669"/>
    <property type="project" value="UniProtKB-UniRule"/>
</dbReference>
<dbReference type="SUPFAM" id="SSF53335">
    <property type="entry name" value="S-adenosyl-L-methionine-dependent methyltransferases"/>
    <property type="match status" value="1"/>
</dbReference>
<dbReference type="InterPro" id="IPR029028">
    <property type="entry name" value="Alpha/beta_knot_MTases"/>
</dbReference>
<evidence type="ECO:0000313" key="6">
    <source>
        <dbReference type="EMBL" id="BBO76886.1"/>
    </source>
</evidence>
<keyword evidence="3" id="KW-0698">rRNA processing</keyword>
<feature type="binding site" evidence="3">
    <location>
        <position position="95"/>
    </location>
    <ligand>
        <name>S-adenosyl-L-methionine</name>
        <dbReference type="ChEBI" id="CHEBI:59789"/>
    </ligand>
</feature>
<reference evidence="6 7" key="1">
    <citation type="submission" date="2019-11" db="EMBL/GenBank/DDBJ databases">
        <title>Comparative genomics of hydrocarbon-degrading Desulfosarcina strains.</title>
        <authorList>
            <person name="Watanabe M."/>
            <person name="Kojima H."/>
            <person name="Fukui M."/>
        </authorList>
    </citation>
    <scope>NUCLEOTIDE SEQUENCE [LARGE SCALE GENOMIC DNA]</scope>
    <source>
        <strain evidence="6 7">PP31</strain>
    </source>
</reference>
<dbReference type="InterPro" id="IPR029026">
    <property type="entry name" value="tRNA_m1G_MTases_N"/>
</dbReference>
<comment type="subcellular location">
    <subcellularLocation>
        <location evidence="3">Cytoplasm</location>
    </subcellularLocation>
</comment>
<dbReference type="InterPro" id="IPR029063">
    <property type="entry name" value="SAM-dependent_MTases_sf"/>
</dbReference>
<dbReference type="CDD" id="cd18095">
    <property type="entry name" value="SpoU-like_rRNA-MTase"/>
    <property type="match status" value="1"/>
</dbReference>
<dbReference type="SUPFAM" id="SSF55315">
    <property type="entry name" value="L30e-like"/>
    <property type="match status" value="1"/>
</dbReference>